<evidence type="ECO:0000256" key="1">
    <source>
        <dbReference type="SAM" id="SignalP"/>
    </source>
</evidence>
<evidence type="ECO:0008006" key="4">
    <source>
        <dbReference type="Google" id="ProtNLM"/>
    </source>
</evidence>
<dbReference type="PANTHER" id="PTHR36733">
    <property type="entry name" value="CELL WALL PROTEIN-RELATED"/>
    <property type="match status" value="1"/>
</dbReference>
<dbReference type="EMBL" id="JAAGAX010000020">
    <property type="protein sequence ID" value="KAF2283202.1"/>
    <property type="molecule type" value="Genomic_DNA"/>
</dbReference>
<comment type="caution">
    <text evidence="2">The sequence shown here is derived from an EMBL/GenBank/DDBJ whole genome shotgun (WGS) entry which is preliminary data.</text>
</comment>
<accession>A0A6A6K3A2</accession>
<dbReference type="InterPro" id="IPR034565">
    <property type="entry name" value="Put_cell_wall"/>
</dbReference>
<dbReference type="Proteomes" id="UP000467840">
    <property type="component" value="Unassembled WGS sequence"/>
</dbReference>
<evidence type="ECO:0000313" key="2">
    <source>
        <dbReference type="EMBL" id="KAF2283202.1"/>
    </source>
</evidence>
<proteinExistence type="predicted"/>
<keyword evidence="3" id="KW-1185">Reference proteome</keyword>
<keyword evidence="1" id="KW-0732">Signal</keyword>
<dbReference type="PANTHER" id="PTHR36733:SF1">
    <property type="entry name" value="CELL WALL PROTEIN-RELATED"/>
    <property type="match status" value="1"/>
</dbReference>
<dbReference type="AlphaFoldDB" id="A0A6A6K3A2"/>
<evidence type="ECO:0000313" key="3">
    <source>
        <dbReference type="Proteomes" id="UP000467840"/>
    </source>
</evidence>
<feature type="chain" id="PRO_5025663492" description="Cell wall protein" evidence="1">
    <location>
        <begin position="25"/>
        <end position="172"/>
    </location>
</feature>
<sequence>MAYMSKLSLIALLVLFAISRHAIAGRQIPMKTNQIPENTKDVDLKQSKFLFKSLHDKYHDNSFLIPGIGRVMVPPAFSVPSYGPHRGIGGIGGIGGSIPGTGGSIPGGDDAFIPRVNNIRYLRREYGNPDEFHMVHPKKSLLNKDNTICNQMSKWPKLPSCLPSKSTKAVCN</sequence>
<feature type="signal peptide" evidence="1">
    <location>
        <begin position="1"/>
        <end position="24"/>
    </location>
</feature>
<organism evidence="2 3">
    <name type="scientific">Hevea brasiliensis</name>
    <name type="common">Para rubber tree</name>
    <name type="synonym">Siphonia brasiliensis</name>
    <dbReference type="NCBI Taxonomy" id="3981"/>
    <lineage>
        <taxon>Eukaryota</taxon>
        <taxon>Viridiplantae</taxon>
        <taxon>Streptophyta</taxon>
        <taxon>Embryophyta</taxon>
        <taxon>Tracheophyta</taxon>
        <taxon>Spermatophyta</taxon>
        <taxon>Magnoliopsida</taxon>
        <taxon>eudicotyledons</taxon>
        <taxon>Gunneridae</taxon>
        <taxon>Pentapetalae</taxon>
        <taxon>rosids</taxon>
        <taxon>fabids</taxon>
        <taxon>Malpighiales</taxon>
        <taxon>Euphorbiaceae</taxon>
        <taxon>Crotonoideae</taxon>
        <taxon>Micrandreae</taxon>
        <taxon>Hevea</taxon>
    </lineage>
</organism>
<name>A0A6A6K3A2_HEVBR</name>
<reference evidence="2 3" key="1">
    <citation type="journal article" date="2020" name="Mol. Plant">
        <title>The Chromosome-Based Rubber Tree Genome Provides New Insights into Spurge Genome Evolution and Rubber Biosynthesis.</title>
        <authorList>
            <person name="Liu J."/>
            <person name="Shi C."/>
            <person name="Shi C.C."/>
            <person name="Li W."/>
            <person name="Zhang Q.J."/>
            <person name="Zhang Y."/>
            <person name="Li K."/>
            <person name="Lu H.F."/>
            <person name="Shi C."/>
            <person name="Zhu S.T."/>
            <person name="Xiao Z.Y."/>
            <person name="Nan H."/>
            <person name="Yue Y."/>
            <person name="Zhu X.G."/>
            <person name="Wu Y."/>
            <person name="Hong X.N."/>
            <person name="Fan G.Y."/>
            <person name="Tong Y."/>
            <person name="Zhang D."/>
            <person name="Mao C.L."/>
            <person name="Liu Y.L."/>
            <person name="Hao S.J."/>
            <person name="Liu W.Q."/>
            <person name="Lv M.Q."/>
            <person name="Zhang H.B."/>
            <person name="Liu Y."/>
            <person name="Hu-Tang G.R."/>
            <person name="Wang J.P."/>
            <person name="Wang J.H."/>
            <person name="Sun Y.H."/>
            <person name="Ni S.B."/>
            <person name="Chen W.B."/>
            <person name="Zhang X.C."/>
            <person name="Jiao Y.N."/>
            <person name="Eichler E.E."/>
            <person name="Li G.H."/>
            <person name="Liu X."/>
            <person name="Gao L.Z."/>
        </authorList>
    </citation>
    <scope>NUCLEOTIDE SEQUENCE [LARGE SCALE GENOMIC DNA]</scope>
    <source>
        <strain evidence="3">cv. GT1</strain>
        <tissue evidence="2">Leaf</tissue>
    </source>
</reference>
<gene>
    <name evidence="2" type="ORF">GH714_043532</name>
</gene>
<protein>
    <recommendedName>
        <fullName evidence="4">Cell wall protein</fullName>
    </recommendedName>
</protein>